<evidence type="ECO:0000313" key="3">
    <source>
        <dbReference type="Proteomes" id="UP000198287"/>
    </source>
</evidence>
<feature type="transmembrane region" description="Helical" evidence="1">
    <location>
        <begin position="140"/>
        <end position="162"/>
    </location>
</feature>
<accession>A0A226DKV2</accession>
<sequence length="309" mass="35032">MFSKFALDTFSRYSIALQKIHFVPPFTWNPEKCKFEMDPTPNIVRWILSNLNVVVTMIILPIYILTTHFAKLNPSQIAYLALEFLTAAHAVPLFVMAVIAGEEYSHAMNTFIQLEQHLADNQHVSKPRSHPIWYRDRNGLMFSIVAVTFLSFIITAPIVLVLTGLDSLNYVLPQPSQTTCAIFTSKEKLEPNRFRGLSDLELYSVLMVQFRLVRQYSDRAIVTMMGSGFLLAVMSNYVVIMLFAKLPLLLYIATAMLAMITAVIITLELPGVGKSSSCSIRLVKYLRGSSMKPSSLRRRKVRSLRPTEM</sequence>
<keyword evidence="1" id="KW-1133">Transmembrane helix</keyword>
<feature type="transmembrane region" description="Helical" evidence="1">
    <location>
        <begin position="77"/>
        <end position="100"/>
    </location>
</feature>
<name>A0A226DKV2_FOLCA</name>
<feature type="transmembrane region" description="Helical" evidence="1">
    <location>
        <begin position="43"/>
        <end position="65"/>
    </location>
</feature>
<keyword evidence="1" id="KW-0812">Transmembrane</keyword>
<keyword evidence="1" id="KW-0472">Membrane</keyword>
<organism evidence="2 3">
    <name type="scientific">Folsomia candida</name>
    <name type="common">Springtail</name>
    <dbReference type="NCBI Taxonomy" id="158441"/>
    <lineage>
        <taxon>Eukaryota</taxon>
        <taxon>Metazoa</taxon>
        <taxon>Ecdysozoa</taxon>
        <taxon>Arthropoda</taxon>
        <taxon>Hexapoda</taxon>
        <taxon>Collembola</taxon>
        <taxon>Entomobryomorpha</taxon>
        <taxon>Isotomoidea</taxon>
        <taxon>Isotomidae</taxon>
        <taxon>Proisotominae</taxon>
        <taxon>Folsomia</taxon>
    </lineage>
</organism>
<proteinExistence type="predicted"/>
<dbReference type="Proteomes" id="UP000198287">
    <property type="component" value="Unassembled WGS sequence"/>
</dbReference>
<gene>
    <name evidence="2" type="ORF">Fcan01_19283</name>
</gene>
<feature type="transmembrane region" description="Helical" evidence="1">
    <location>
        <begin position="248"/>
        <end position="267"/>
    </location>
</feature>
<feature type="transmembrane region" description="Helical" evidence="1">
    <location>
        <begin position="220"/>
        <end position="242"/>
    </location>
</feature>
<dbReference type="AlphaFoldDB" id="A0A226DKV2"/>
<evidence type="ECO:0000256" key="1">
    <source>
        <dbReference type="SAM" id="Phobius"/>
    </source>
</evidence>
<comment type="caution">
    <text evidence="2">The sequence shown here is derived from an EMBL/GenBank/DDBJ whole genome shotgun (WGS) entry which is preliminary data.</text>
</comment>
<reference evidence="2 3" key="1">
    <citation type="submission" date="2015-12" db="EMBL/GenBank/DDBJ databases">
        <title>The genome of Folsomia candida.</title>
        <authorList>
            <person name="Faddeeva A."/>
            <person name="Derks M.F."/>
            <person name="Anvar Y."/>
            <person name="Smit S."/>
            <person name="Van Straalen N."/>
            <person name="Roelofs D."/>
        </authorList>
    </citation>
    <scope>NUCLEOTIDE SEQUENCE [LARGE SCALE GENOMIC DNA]</scope>
    <source>
        <strain evidence="2 3">VU population</strain>
        <tissue evidence="2">Whole body</tissue>
    </source>
</reference>
<dbReference type="EMBL" id="LNIX01000016">
    <property type="protein sequence ID" value="OXA46172.1"/>
    <property type="molecule type" value="Genomic_DNA"/>
</dbReference>
<keyword evidence="3" id="KW-1185">Reference proteome</keyword>
<protein>
    <submittedName>
        <fullName evidence="2">Uncharacterized protein</fullName>
    </submittedName>
</protein>
<evidence type="ECO:0000313" key="2">
    <source>
        <dbReference type="EMBL" id="OXA46172.1"/>
    </source>
</evidence>